<dbReference type="SUPFAM" id="SSF109993">
    <property type="entry name" value="VPS9 domain"/>
    <property type="match status" value="1"/>
</dbReference>
<dbReference type="Proteomes" id="UP000053240">
    <property type="component" value="Unassembled WGS sequence"/>
</dbReference>
<dbReference type="EMBL" id="LADJ01021400">
    <property type="protein sequence ID" value="KPJ21094.1"/>
    <property type="molecule type" value="Genomic_DNA"/>
</dbReference>
<dbReference type="AlphaFoldDB" id="A0A0N0PFC8"/>
<keyword evidence="2" id="KW-1185">Reference proteome</keyword>
<dbReference type="InParanoid" id="A0A0N0PFC8"/>
<sequence>MGNGRFAISANPDGRLPSVDIKKRGCCVELLGMDGCAAPGGKLARVRRCCRHVLALAGPPASADDLLPRLIFTVSYRLTILHNSRL</sequence>
<evidence type="ECO:0000313" key="1">
    <source>
        <dbReference type="EMBL" id="KPJ21094.1"/>
    </source>
</evidence>
<name>A0A0N0PFC8_PAPMA</name>
<organism evidence="1 2">
    <name type="scientific">Papilio machaon</name>
    <name type="common">Old World swallowtail butterfly</name>
    <dbReference type="NCBI Taxonomy" id="76193"/>
    <lineage>
        <taxon>Eukaryota</taxon>
        <taxon>Metazoa</taxon>
        <taxon>Ecdysozoa</taxon>
        <taxon>Arthropoda</taxon>
        <taxon>Hexapoda</taxon>
        <taxon>Insecta</taxon>
        <taxon>Pterygota</taxon>
        <taxon>Neoptera</taxon>
        <taxon>Endopterygota</taxon>
        <taxon>Lepidoptera</taxon>
        <taxon>Glossata</taxon>
        <taxon>Ditrysia</taxon>
        <taxon>Papilionoidea</taxon>
        <taxon>Papilionidae</taxon>
        <taxon>Papilioninae</taxon>
        <taxon>Papilio</taxon>
    </lineage>
</organism>
<accession>A0A0N0PFC8</accession>
<proteinExistence type="predicted"/>
<gene>
    <name evidence="1" type="ORF">RR48_00006</name>
</gene>
<dbReference type="InterPro" id="IPR037191">
    <property type="entry name" value="VPS9_dom_sf"/>
</dbReference>
<dbReference type="STRING" id="76193.A0A0N0PFC8"/>
<comment type="caution">
    <text evidence="1">The sequence shown here is derived from an EMBL/GenBank/DDBJ whole genome shotgun (WGS) entry which is preliminary data.</text>
</comment>
<reference evidence="1 2" key="1">
    <citation type="journal article" date="2015" name="Nat. Commun.">
        <title>Outbred genome sequencing and CRISPR/Cas9 gene editing in butterflies.</title>
        <authorList>
            <person name="Li X."/>
            <person name="Fan D."/>
            <person name="Zhang W."/>
            <person name="Liu G."/>
            <person name="Zhang L."/>
            <person name="Zhao L."/>
            <person name="Fang X."/>
            <person name="Chen L."/>
            <person name="Dong Y."/>
            <person name="Chen Y."/>
            <person name="Ding Y."/>
            <person name="Zhao R."/>
            <person name="Feng M."/>
            <person name="Zhu Y."/>
            <person name="Feng Y."/>
            <person name="Jiang X."/>
            <person name="Zhu D."/>
            <person name="Xiang H."/>
            <person name="Feng X."/>
            <person name="Li S."/>
            <person name="Wang J."/>
            <person name="Zhang G."/>
            <person name="Kronforst M.R."/>
            <person name="Wang W."/>
        </authorList>
    </citation>
    <scope>NUCLEOTIDE SEQUENCE [LARGE SCALE GENOMIC DNA]</scope>
    <source>
        <strain evidence="1">Ya'a_city_454_Pm</strain>
        <tissue evidence="1">Whole body</tissue>
    </source>
</reference>
<protein>
    <submittedName>
        <fullName evidence="1">Uncharacterized protein</fullName>
    </submittedName>
</protein>
<dbReference type="Gene3D" id="1.20.1050.80">
    <property type="entry name" value="VPS9 domain"/>
    <property type="match status" value="1"/>
</dbReference>
<evidence type="ECO:0000313" key="2">
    <source>
        <dbReference type="Proteomes" id="UP000053240"/>
    </source>
</evidence>